<feature type="coiled-coil region" evidence="1">
    <location>
        <begin position="3"/>
        <end position="30"/>
    </location>
</feature>
<organism evidence="2 3">
    <name type="scientific">Mycolicibacterium frederiksbergense</name>
    <dbReference type="NCBI Taxonomy" id="117567"/>
    <lineage>
        <taxon>Bacteria</taxon>
        <taxon>Bacillati</taxon>
        <taxon>Actinomycetota</taxon>
        <taxon>Actinomycetes</taxon>
        <taxon>Mycobacteriales</taxon>
        <taxon>Mycobacteriaceae</taxon>
        <taxon>Mycolicibacterium</taxon>
    </lineage>
</organism>
<protein>
    <submittedName>
        <fullName evidence="2">Uncharacterized protein</fullName>
    </submittedName>
</protein>
<evidence type="ECO:0000313" key="3">
    <source>
        <dbReference type="Proteomes" id="UP000501849"/>
    </source>
</evidence>
<dbReference type="Proteomes" id="UP000501849">
    <property type="component" value="Chromosome"/>
</dbReference>
<keyword evidence="3" id="KW-1185">Reference proteome</keyword>
<dbReference type="RefSeq" id="WP_168141189.1">
    <property type="nucleotide sequence ID" value="NZ_CP038799.1"/>
</dbReference>
<evidence type="ECO:0000313" key="2">
    <source>
        <dbReference type="EMBL" id="QIV80471.1"/>
    </source>
</evidence>
<dbReference type="AlphaFoldDB" id="A0A6H0S198"/>
<sequence>MASDELEKRVSALEEQVRDLKGRVGSTERDAAAARVLAGGADRDVSEITTEIREFKQATVASFNATREDLLDLRGYVDGRFDQIDRGFAEMRGRFDAAAAGQQQIVELIQTVIDDRRHG</sequence>
<name>A0A6H0S198_9MYCO</name>
<proteinExistence type="predicted"/>
<evidence type="ECO:0000256" key="1">
    <source>
        <dbReference type="SAM" id="Coils"/>
    </source>
</evidence>
<dbReference type="EMBL" id="CP038799">
    <property type="protein sequence ID" value="QIV80471.1"/>
    <property type="molecule type" value="Genomic_DNA"/>
</dbReference>
<dbReference type="KEGG" id="mfre:EXE63_05875"/>
<keyword evidence="1" id="KW-0175">Coiled coil</keyword>
<accession>A0A6H0S198</accession>
<gene>
    <name evidence="2" type="ORF">EXE63_05875</name>
</gene>
<reference evidence="2 3" key="1">
    <citation type="submission" date="2019-04" db="EMBL/GenBank/DDBJ databases">
        <title>Draft, Whole-Genome Sequence of the Anthracene-degrading Mycobacterium frederiksbergense LB501T, Isolated from a Polycyclic Aromatic Hydrocarbon (PAH)-Contaminated Soil.</title>
        <authorList>
            <person name="Augelletti F."/>
        </authorList>
    </citation>
    <scope>NUCLEOTIDE SEQUENCE [LARGE SCALE GENOMIC DNA]</scope>
    <source>
        <strain evidence="2 3">LB 501T</strain>
    </source>
</reference>
<dbReference type="Gene3D" id="1.20.5.340">
    <property type="match status" value="1"/>
</dbReference>